<accession>A0A852UY66</accession>
<reference evidence="1 2" key="1">
    <citation type="submission" date="2020-07" db="EMBL/GenBank/DDBJ databases">
        <title>Sequencing the genomes of 1000 actinobacteria strains.</title>
        <authorList>
            <person name="Klenk H.-P."/>
        </authorList>
    </citation>
    <scope>NUCLEOTIDE SEQUENCE [LARGE SCALE GENOMIC DNA]</scope>
    <source>
        <strain evidence="1 2">DSM 45763</strain>
    </source>
</reference>
<dbReference type="NCBIfam" id="NF042934">
    <property type="entry name" value="cis_reg_atten"/>
    <property type="match status" value="1"/>
</dbReference>
<proteinExistence type="predicted"/>
<keyword evidence="2" id="KW-1185">Reference proteome</keyword>
<name>A0A852UY66_9ACTN</name>
<comment type="caution">
    <text evidence="1">The sequence shown here is derived from an EMBL/GenBank/DDBJ whole genome shotgun (WGS) entry which is preliminary data.</text>
</comment>
<evidence type="ECO:0000313" key="2">
    <source>
        <dbReference type="Proteomes" id="UP000576393"/>
    </source>
</evidence>
<dbReference type="AlphaFoldDB" id="A0A852UY66"/>
<protein>
    <submittedName>
        <fullName evidence="1">Uncharacterized protein</fullName>
    </submittedName>
</protein>
<gene>
    <name evidence="1" type="ORF">HDA43_000890</name>
</gene>
<dbReference type="EMBL" id="JACCCO010000001">
    <property type="protein sequence ID" value="NYF38731.1"/>
    <property type="molecule type" value="Genomic_DNA"/>
</dbReference>
<organism evidence="1 2">
    <name type="scientific">Streptosporangium sandarakinum</name>
    <dbReference type="NCBI Taxonomy" id="1260955"/>
    <lineage>
        <taxon>Bacteria</taxon>
        <taxon>Bacillati</taxon>
        <taxon>Actinomycetota</taxon>
        <taxon>Actinomycetes</taxon>
        <taxon>Streptosporangiales</taxon>
        <taxon>Streptosporangiaceae</taxon>
        <taxon>Streptosporangium</taxon>
    </lineage>
</organism>
<dbReference type="Proteomes" id="UP000576393">
    <property type="component" value="Unassembled WGS sequence"/>
</dbReference>
<sequence length="37" mass="4450">MGRTGWFYPLVRFSPVIVWLVERLHVDLCRTSSRLCR</sequence>
<evidence type="ECO:0000313" key="1">
    <source>
        <dbReference type="EMBL" id="NYF38731.1"/>
    </source>
</evidence>
<dbReference type="InterPro" id="IPR049979">
    <property type="entry name" value="Cys_resp_CS_actino"/>
</dbReference>